<keyword evidence="2" id="KW-1185">Reference proteome</keyword>
<sequence>MEKVKLKSFLGTTQAPADTEQRENYWQLIGKSGEIIDANENHDGRVLVLFDNNLDDYDLESHNPVKNSLWIRLSDLAIEG</sequence>
<comment type="caution">
    <text evidence="1">The sequence shown here is derived from an EMBL/GenBank/DDBJ whole genome shotgun (WGS) entry which is preliminary data.</text>
</comment>
<evidence type="ECO:0000313" key="2">
    <source>
        <dbReference type="Proteomes" id="UP000298471"/>
    </source>
</evidence>
<reference evidence="1 2" key="1">
    <citation type="submission" date="2019-04" db="EMBL/GenBank/DDBJ databases">
        <authorList>
            <person name="Feng G."/>
            <person name="Zhang J."/>
            <person name="Zhu H."/>
        </authorList>
    </citation>
    <scope>NUCLEOTIDE SEQUENCE [LARGE SCALE GENOMIC DNA]</scope>
    <source>
        <strain evidence="1 2">9PBR-1</strain>
    </source>
</reference>
<dbReference type="AlphaFoldDB" id="A0A4Z0QCZ5"/>
<proteinExistence type="predicted"/>
<dbReference type="RefSeq" id="WP_135394960.1">
    <property type="nucleotide sequence ID" value="NZ_SRMB01000002.1"/>
</dbReference>
<dbReference type="EMBL" id="SRMB01000002">
    <property type="protein sequence ID" value="TGE27033.1"/>
    <property type="molecule type" value="Genomic_DNA"/>
</dbReference>
<name>A0A4Z0QCZ5_9BACT</name>
<gene>
    <name evidence="1" type="ORF">E5K02_11550</name>
</gene>
<dbReference type="OrthoDB" id="9157197at2"/>
<accession>A0A4Z0QCZ5</accession>
<protein>
    <submittedName>
        <fullName evidence="1">Uncharacterized protein</fullName>
    </submittedName>
</protein>
<organism evidence="1 2">
    <name type="scientific">Hymenobacter metallicola</name>
    <dbReference type="NCBI Taxonomy" id="2563114"/>
    <lineage>
        <taxon>Bacteria</taxon>
        <taxon>Pseudomonadati</taxon>
        <taxon>Bacteroidota</taxon>
        <taxon>Cytophagia</taxon>
        <taxon>Cytophagales</taxon>
        <taxon>Hymenobacteraceae</taxon>
        <taxon>Hymenobacter</taxon>
    </lineage>
</organism>
<evidence type="ECO:0000313" key="1">
    <source>
        <dbReference type="EMBL" id="TGE27033.1"/>
    </source>
</evidence>
<dbReference type="Proteomes" id="UP000298471">
    <property type="component" value="Unassembled WGS sequence"/>
</dbReference>